<reference evidence="8 9" key="1">
    <citation type="submission" date="2020-10" db="EMBL/GenBank/DDBJ databases">
        <title>The Coptis chinensis genome and diversification of protoberbering-type alkaloids.</title>
        <authorList>
            <person name="Wang B."/>
            <person name="Shu S."/>
            <person name="Song C."/>
            <person name="Liu Y."/>
        </authorList>
    </citation>
    <scope>NUCLEOTIDE SEQUENCE [LARGE SCALE GENOMIC DNA]</scope>
    <source>
        <strain evidence="8">HL-2020</strain>
        <tissue evidence="8">Leaf</tissue>
    </source>
</reference>
<dbReference type="PROSITE" id="PS51375">
    <property type="entry name" value="PPR"/>
    <property type="match status" value="3"/>
</dbReference>
<feature type="region of interest" description="Disordered" evidence="6">
    <location>
        <begin position="831"/>
        <end position="863"/>
    </location>
</feature>
<dbReference type="GO" id="GO:0006508">
    <property type="term" value="P:proteolysis"/>
    <property type="evidence" value="ECO:0007669"/>
    <property type="project" value="UniProtKB-KW"/>
</dbReference>
<dbReference type="OrthoDB" id="1663914at2759"/>
<dbReference type="Gene3D" id="1.25.40.10">
    <property type="entry name" value="Tetratricopeptide repeat domain"/>
    <property type="match status" value="4"/>
</dbReference>
<evidence type="ECO:0000256" key="2">
    <source>
        <dbReference type="ARBA" id="ARBA00022670"/>
    </source>
</evidence>
<dbReference type="InterPro" id="IPR046960">
    <property type="entry name" value="PPR_At4g14850-like_plant"/>
</dbReference>
<dbReference type="InterPro" id="IPR042266">
    <property type="entry name" value="PPPDE_sf"/>
</dbReference>
<keyword evidence="9" id="KW-1185">Reference proteome</keyword>
<name>A0A835HMB6_9MAGN</name>
<keyword evidence="2" id="KW-0645">Protease</keyword>
<keyword evidence="3" id="KW-0677">Repeat</keyword>
<evidence type="ECO:0000256" key="3">
    <source>
        <dbReference type="ARBA" id="ARBA00022737"/>
    </source>
</evidence>
<dbReference type="FunFam" id="1.25.40.10:FF:000158">
    <property type="entry name" value="pentatricopeptide repeat-containing protein At2g33680"/>
    <property type="match status" value="1"/>
</dbReference>
<feature type="repeat" description="PPR" evidence="5">
    <location>
        <begin position="128"/>
        <end position="162"/>
    </location>
</feature>
<dbReference type="Gene3D" id="3.90.1720.30">
    <property type="entry name" value="PPPDE domains"/>
    <property type="match status" value="1"/>
</dbReference>
<feature type="compositionally biased region" description="Basic and acidic residues" evidence="6">
    <location>
        <begin position="841"/>
        <end position="855"/>
    </location>
</feature>
<accession>A0A835HMB6</accession>
<dbReference type="Proteomes" id="UP000631114">
    <property type="component" value="Unassembled WGS sequence"/>
</dbReference>
<dbReference type="FunFam" id="1.25.40.10:FF:000381">
    <property type="entry name" value="Pentatricopeptide repeat-containing protein"/>
    <property type="match status" value="1"/>
</dbReference>
<feature type="repeat" description="PPR" evidence="5">
    <location>
        <begin position="499"/>
        <end position="533"/>
    </location>
</feature>
<dbReference type="InterPro" id="IPR011990">
    <property type="entry name" value="TPR-like_helical_dom_sf"/>
</dbReference>
<evidence type="ECO:0000313" key="9">
    <source>
        <dbReference type="Proteomes" id="UP000631114"/>
    </source>
</evidence>
<feature type="repeat" description="PPR" evidence="5">
    <location>
        <begin position="323"/>
        <end position="357"/>
    </location>
</feature>
<feature type="domain" description="PPPDE" evidence="7">
    <location>
        <begin position="623"/>
        <end position="766"/>
    </location>
</feature>
<dbReference type="GO" id="GO:0009451">
    <property type="term" value="P:RNA modification"/>
    <property type="evidence" value="ECO:0007669"/>
    <property type="project" value="InterPro"/>
</dbReference>
<gene>
    <name evidence="8" type="ORF">IFM89_020301</name>
</gene>
<comment type="similarity">
    <text evidence="1">Belongs to the DeSI family.</text>
</comment>
<protein>
    <recommendedName>
        <fullName evidence="7">PPPDE domain-containing protein</fullName>
    </recommendedName>
</protein>
<evidence type="ECO:0000256" key="6">
    <source>
        <dbReference type="SAM" id="MobiDB-lite"/>
    </source>
</evidence>
<dbReference type="GO" id="GO:0099402">
    <property type="term" value="P:plant organ development"/>
    <property type="evidence" value="ECO:0007669"/>
    <property type="project" value="UniProtKB-ARBA"/>
</dbReference>
<dbReference type="GO" id="GO:0008233">
    <property type="term" value="F:peptidase activity"/>
    <property type="evidence" value="ECO:0007669"/>
    <property type="project" value="UniProtKB-KW"/>
</dbReference>
<dbReference type="AlphaFoldDB" id="A0A835HMB6"/>
<dbReference type="EMBL" id="JADFTS010000006">
    <property type="protein sequence ID" value="KAF9601506.1"/>
    <property type="molecule type" value="Genomic_DNA"/>
</dbReference>
<dbReference type="Pfam" id="PF01535">
    <property type="entry name" value="PPR"/>
    <property type="match status" value="7"/>
</dbReference>
<dbReference type="SMART" id="SM01179">
    <property type="entry name" value="DUF862"/>
    <property type="match status" value="1"/>
</dbReference>
<evidence type="ECO:0000313" key="8">
    <source>
        <dbReference type="EMBL" id="KAF9601506.1"/>
    </source>
</evidence>
<evidence type="ECO:0000259" key="7">
    <source>
        <dbReference type="PROSITE" id="PS51858"/>
    </source>
</evidence>
<dbReference type="PANTHER" id="PTHR24015">
    <property type="entry name" value="OS07G0578800 PROTEIN-RELATED"/>
    <property type="match status" value="1"/>
</dbReference>
<dbReference type="InterPro" id="IPR002885">
    <property type="entry name" value="PPR_rpt"/>
</dbReference>
<dbReference type="Pfam" id="PF05903">
    <property type="entry name" value="Peptidase_C97"/>
    <property type="match status" value="1"/>
</dbReference>
<proteinExistence type="inferred from homology"/>
<evidence type="ECO:0000256" key="5">
    <source>
        <dbReference type="PROSITE-ProRule" id="PRU00708"/>
    </source>
</evidence>
<dbReference type="Pfam" id="PF13041">
    <property type="entry name" value="PPR_2"/>
    <property type="match status" value="1"/>
</dbReference>
<dbReference type="GO" id="GO:0003723">
    <property type="term" value="F:RNA binding"/>
    <property type="evidence" value="ECO:0007669"/>
    <property type="project" value="InterPro"/>
</dbReference>
<dbReference type="NCBIfam" id="TIGR00756">
    <property type="entry name" value="PPR"/>
    <property type="match status" value="3"/>
</dbReference>
<comment type="caution">
    <text evidence="8">The sequence shown here is derived from an EMBL/GenBank/DDBJ whole genome shotgun (WGS) entry which is preliminary data.</text>
</comment>
<evidence type="ECO:0000256" key="4">
    <source>
        <dbReference type="ARBA" id="ARBA00022801"/>
    </source>
</evidence>
<dbReference type="PROSITE" id="PS51858">
    <property type="entry name" value="PPPDE"/>
    <property type="match status" value="1"/>
</dbReference>
<keyword evidence="4" id="KW-0378">Hydrolase</keyword>
<dbReference type="PANTHER" id="PTHR24015:SF548">
    <property type="entry name" value="OS08G0340900 PROTEIN"/>
    <property type="match status" value="1"/>
</dbReference>
<dbReference type="InterPro" id="IPR008580">
    <property type="entry name" value="PPPDE_dom"/>
</dbReference>
<organism evidence="8 9">
    <name type="scientific">Coptis chinensis</name>
    <dbReference type="NCBI Taxonomy" id="261450"/>
    <lineage>
        <taxon>Eukaryota</taxon>
        <taxon>Viridiplantae</taxon>
        <taxon>Streptophyta</taxon>
        <taxon>Embryophyta</taxon>
        <taxon>Tracheophyta</taxon>
        <taxon>Spermatophyta</taxon>
        <taxon>Magnoliopsida</taxon>
        <taxon>Ranunculales</taxon>
        <taxon>Ranunculaceae</taxon>
        <taxon>Coptidoideae</taxon>
        <taxon>Coptis</taxon>
    </lineage>
</organism>
<sequence length="863" mass="95654">MTTEVALHIYDVTNSGSDKTNNTIVQINKIFKDGIGLGGIFHSAVQTQAAFRIFNQMRFNGIKPDVFTLSSLIKGCNGDQCNKSAHVVCLKMGYSSGPFVCSGLIDNYSKLGDIDSAEKCFQECVVVDTVVWTTMISGYLFNAEPKMSRKLFMEMWTFGMVLNQFTLTSILGALSDIKEGRQIHCLSIKMCWMLTPLRNATMSMYCHCGSKADGAKMFAEISEPDVVSWATRIGASYDGEEALELFRFLRLSNKEVNEYTIINVLSEIEGSRFLETGKQIQAHCYKTGYLPIISISNALISMYGRCQCSGEARMVFDEMVKRDCVSWNALLAGYAESGLIELTLEMYSKMRRSLLKENQYTIASILDVLSNSKAQELTKEIHAHIIKSGFMSDDSMVTCLIRAYGSCRDIEKATHLFSEICQIDVVHVNAILATLVHAGYYDDALKIFQDTGASNVAVDDVTISILLKSCGALAMLEQVRVLHSLSLKSGTSQGNFDDNLAAWNAMIMGYAQHGYAEQVFALFSEMTRLGNDVDEITCLGFLYSCSHSGRVKEACSFLNTMSEIHGLVPQLEHYACLVDLLGRVGELEEAKRIIDQMPIVPDAQIWQILLSACTIHGNVELGKVVSLKLLKLQPKNDSAHVALSNLHASIGVWDEVGRLREVYGDEEWSFGFCEQGSGVFSCPPSKNPMYTYRERMVLGKTDCSIFEVNQILRELSREWPGSSYDLLSRNCNHFCDELCERLGVPKLPGWVNRFANAGDAAMEVAGNTAVRLRQAKAEVVSASKVAYRFLSGVTNNNSTSIGSPDPSSNSSRDAPRIQATWFRNLMSMGTKPSTSEIEANNEDRTELPQQSREKVGQNSLHSV</sequence>
<evidence type="ECO:0000256" key="1">
    <source>
        <dbReference type="ARBA" id="ARBA00008140"/>
    </source>
</evidence>